<evidence type="ECO:0000313" key="2">
    <source>
        <dbReference type="EMBL" id="MBN2975796.1"/>
    </source>
</evidence>
<protein>
    <submittedName>
        <fullName evidence="2">DUF1737 domain-containing protein</fullName>
    </submittedName>
</protein>
<keyword evidence="3" id="KW-1185">Reference proteome</keyword>
<proteinExistence type="predicted"/>
<dbReference type="Proteomes" id="UP001154860">
    <property type="component" value="Unassembled WGS sequence"/>
</dbReference>
<gene>
    <name evidence="2" type="ORF">JWR99_07310</name>
</gene>
<accession>A0A9X0YA23</accession>
<evidence type="ECO:0000259" key="1">
    <source>
        <dbReference type="Pfam" id="PF08410"/>
    </source>
</evidence>
<name>A0A9X0YA23_9PSED</name>
<reference evidence="2 3" key="2">
    <citation type="journal article" date="2023" name="Plant Pathol.">
        <title>Dismantling and reorganizing Pseudomonas marginalis sensu#lato.</title>
        <authorList>
            <person name="Sawada H."/>
            <person name="Fujikawa T."/>
            <person name="Satou M."/>
        </authorList>
    </citation>
    <scope>NUCLEOTIDE SEQUENCE [LARGE SCALE GENOMIC DNA]</scope>
    <source>
        <strain evidence="2 3">MAFF 301381</strain>
    </source>
</reference>
<dbReference type="EMBL" id="JAFHKJ010000028">
    <property type="protein sequence ID" value="MBN2975796.1"/>
    <property type="molecule type" value="Genomic_DNA"/>
</dbReference>
<sequence>MTVPPDDLPIYRILTGPDDAAFCHRVSAALQMGYQLYGSPAVTFNGQNVIVAQAIIWGGSTLVSVG</sequence>
<evidence type="ECO:0000313" key="3">
    <source>
        <dbReference type="Proteomes" id="UP001154860"/>
    </source>
</evidence>
<dbReference type="RefSeq" id="WP_205489427.1">
    <property type="nucleotide sequence ID" value="NZ_JAFHKI010000024.1"/>
</dbReference>
<dbReference type="Pfam" id="PF08410">
    <property type="entry name" value="DUF1737"/>
    <property type="match status" value="1"/>
</dbReference>
<reference evidence="2 3" key="1">
    <citation type="journal article" date="2021" name="Int. J. Syst. Evol. Microbiol.">
        <title>Pseudomonas lactucae sp. nov., a pathogen causing bacterial rot of lettuce in Japan.</title>
        <authorList>
            <person name="Sawada H."/>
            <person name="Fujikawa T."/>
            <person name="Satou M."/>
        </authorList>
    </citation>
    <scope>NUCLEOTIDE SEQUENCE [LARGE SCALE GENOMIC DNA]</scope>
    <source>
        <strain evidence="2 3">MAFF 301381</strain>
    </source>
</reference>
<organism evidence="2 3">
    <name type="scientific">Pseudomonas lactucae</name>
    <dbReference type="NCBI Taxonomy" id="2813360"/>
    <lineage>
        <taxon>Bacteria</taxon>
        <taxon>Pseudomonadati</taxon>
        <taxon>Pseudomonadota</taxon>
        <taxon>Gammaproteobacteria</taxon>
        <taxon>Pseudomonadales</taxon>
        <taxon>Pseudomonadaceae</taxon>
        <taxon>Pseudomonas</taxon>
    </lineage>
</organism>
<feature type="domain" description="DUF1737" evidence="1">
    <location>
        <begin position="10"/>
        <end position="56"/>
    </location>
</feature>
<dbReference type="InterPro" id="IPR013619">
    <property type="entry name" value="DUF1737"/>
</dbReference>
<comment type="caution">
    <text evidence="2">The sequence shown here is derived from an EMBL/GenBank/DDBJ whole genome shotgun (WGS) entry which is preliminary data.</text>
</comment>
<dbReference type="AlphaFoldDB" id="A0A9X0YA23"/>